<evidence type="ECO:0000259" key="1">
    <source>
        <dbReference type="Pfam" id="PF17680"/>
    </source>
</evidence>
<feature type="domain" description="FlgO" evidence="1">
    <location>
        <begin position="67"/>
        <end position="199"/>
    </location>
</feature>
<organism evidence="2">
    <name type="scientific">hydrothermal vent metagenome</name>
    <dbReference type="NCBI Taxonomy" id="652676"/>
    <lineage>
        <taxon>unclassified sequences</taxon>
        <taxon>metagenomes</taxon>
        <taxon>ecological metagenomes</taxon>
    </lineage>
</organism>
<gene>
    <name evidence="2" type="ORF">MNBD_DELTA03-1012</name>
</gene>
<evidence type="ECO:0000313" key="2">
    <source>
        <dbReference type="EMBL" id="VAW41935.1"/>
    </source>
</evidence>
<reference evidence="2" key="1">
    <citation type="submission" date="2018-06" db="EMBL/GenBank/DDBJ databases">
        <authorList>
            <person name="Zhirakovskaya E."/>
        </authorList>
    </citation>
    <scope>NUCLEOTIDE SEQUENCE</scope>
</reference>
<dbReference type="InterPro" id="IPR041215">
    <property type="entry name" value="FlgO_dom"/>
</dbReference>
<name>A0A3B0VEI1_9ZZZZ</name>
<dbReference type="EMBL" id="UOEX01000406">
    <property type="protein sequence ID" value="VAW41935.1"/>
    <property type="molecule type" value="Genomic_DNA"/>
</dbReference>
<dbReference type="Pfam" id="PF17680">
    <property type="entry name" value="FlgO"/>
    <property type="match status" value="1"/>
</dbReference>
<dbReference type="AlphaFoldDB" id="A0A3B0VEI1"/>
<protein>
    <recommendedName>
        <fullName evidence="1">FlgO domain-containing protein</fullName>
    </recommendedName>
</protein>
<proteinExistence type="predicted"/>
<sequence>MFQKKSALNLILTIGLIVPAISIQARTGWSFSLFPILNAAPAPVVVLKTPVDKYAHQAKEFDKKIKKMAHTLFANLVEPDVVVGDLGDGVVMSSFVDLKKLSRTSSFGRYIAERMMTEFQHQGYNVVEIRKTRDILIQPRRGEYGLSRDIKQIDPRVAARAMVTGTYTVAGDKIMVNARIIDNKNAVLLSSASGMFNKDALTTMLLSDAVSAAPRPHGVIYMKRLDL</sequence>
<accession>A0A3B0VEI1</accession>